<feature type="chain" id="PRO_5028910350" description="Secreted protein" evidence="2">
    <location>
        <begin position="25"/>
        <end position="129"/>
    </location>
</feature>
<dbReference type="RefSeq" id="WP_171193027.1">
    <property type="nucleotide sequence ID" value="NZ_CP061032.1"/>
</dbReference>
<keyword evidence="2" id="KW-0732">Signal</keyword>
<evidence type="ECO:0000313" key="5">
    <source>
        <dbReference type="Proteomes" id="UP000516235"/>
    </source>
</evidence>
<evidence type="ECO:0008006" key="7">
    <source>
        <dbReference type="Google" id="ProtNLM"/>
    </source>
</evidence>
<dbReference type="AlphaFoldDB" id="A0A7H0JYT2"/>
<keyword evidence="1" id="KW-0812">Transmembrane</keyword>
<evidence type="ECO:0000313" key="6">
    <source>
        <dbReference type="Proteomes" id="UP000642876"/>
    </source>
</evidence>
<dbReference type="EMBL" id="JACMYE010000006">
    <property type="protein sequence ID" value="MBC3179175.1"/>
    <property type="molecule type" value="Genomic_DNA"/>
</dbReference>
<feature type="transmembrane region" description="Helical" evidence="1">
    <location>
        <begin position="95"/>
        <end position="119"/>
    </location>
</feature>
<accession>A0A7H0JYT2</accession>
<organism evidence="4 5">
    <name type="scientific">Corynebacterium lujinxingii</name>
    <dbReference type="NCBI Taxonomy" id="2763010"/>
    <lineage>
        <taxon>Bacteria</taxon>
        <taxon>Bacillati</taxon>
        <taxon>Actinomycetota</taxon>
        <taxon>Actinomycetes</taxon>
        <taxon>Mycobacteriales</taxon>
        <taxon>Corynebacteriaceae</taxon>
        <taxon>Corynebacterium</taxon>
    </lineage>
</organism>
<keyword evidence="1" id="KW-0472">Membrane</keyword>
<dbReference type="KEGG" id="cluj:IAU68_11245"/>
<evidence type="ECO:0000256" key="1">
    <source>
        <dbReference type="SAM" id="Phobius"/>
    </source>
</evidence>
<evidence type="ECO:0000313" key="4">
    <source>
        <dbReference type="EMBL" id="QNP90198.1"/>
    </source>
</evidence>
<protein>
    <recommendedName>
        <fullName evidence="7">Secreted protein</fullName>
    </recommendedName>
</protein>
<gene>
    <name evidence="3" type="ORF">H7348_07635</name>
    <name evidence="4" type="ORF">IAU68_11245</name>
</gene>
<name>A0A7H0JYT2_9CORY</name>
<feature type="signal peptide" evidence="2">
    <location>
        <begin position="1"/>
        <end position="24"/>
    </location>
</feature>
<keyword evidence="6" id="KW-1185">Reference proteome</keyword>
<dbReference type="EMBL" id="CP061032">
    <property type="protein sequence ID" value="QNP90198.1"/>
    <property type="molecule type" value="Genomic_DNA"/>
</dbReference>
<keyword evidence="1" id="KW-1133">Transmembrane helix</keyword>
<dbReference type="Proteomes" id="UP000516235">
    <property type="component" value="Chromosome"/>
</dbReference>
<evidence type="ECO:0000313" key="3">
    <source>
        <dbReference type="EMBL" id="MBC3179175.1"/>
    </source>
</evidence>
<evidence type="ECO:0000256" key="2">
    <source>
        <dbReference type="SAM" id="SignalP"/>
    </source>
</evidence>
<sequence length="129" mass="13154">MKRIATAAVAATTALTIVATPAFAQETETQTGSSAAYQECKVEADKEYEAVKNAEGKEAKDEAKATFEKNNGSSTPTGACVKQLIDDEDTKAGTLALLIGVPVALVALLGVAAAFAGVIPGVELPALPF</sequence>
<reference evidence="5 6" key="1">
    <citation type="submission" date="2020-08" db="EMBL/GenBank/DDBJ databases">
        <title>novel species in genus Corynebacterium.</title>
        <authorList>
            <person name="Zhang G."/>
        </authorList>
    </citation>
    <scope>NUCLEOTIDE SEQUENCE [LARGE SCALE GENOMIC DNA]</scope>
    <source>
        <strain evidence="4">Zg-917</strain>
        <strain evidence="5 6">zg-917</strain>
    </source>
</reference>
<proteinExistence type="predicted"/>
<dbReference type="Proteomes" id="UP000642876">
    <property type="component" value="Unassembled WGS sequence"/>
</dbReference>